<evidence type="ECO:0000313" key="3">
    <source>
        <dbReference type="Proteomes" id="UP001153737"/>
    </source>
</evidence>
<sequence>MSVVTVGDNIPQWKKDLIARLKHQNKKVAAIVLNGDEHQQQYSNSTVQQPKPKSEPAPVGSSAPRQTVAKRGHVNNNCTGWSSEQRAEIMVQQDHRNHEHLVDMVSNGYVKDHGGDSDSEDLHYGPGIVKKLKNKYLSLALREAVTRPSILQLRKATSLENLLDEDTRQGNNKLFQSKLNGNDTR</sequence>
<feature type="region of interest" description="Disordered" evidence="1">
    <location>
        <begin position="36"/>
        <end position="79"/>
    </location>
</feature>
<feature type="compositionally biased region" description="Polar residues" evidence="1">
    <location>
        <begin position="40"/>
        <end position="51"/>
    </location>
</feature>
<protein>
    <submittedName>
        <fullName evidence="2">Uncharacterized protein</fullName>
    </submittedName>
</protein>
<reference evidence="2" key="2">
    <citation type="submission" date="2022-10" db="EMBL/GenBank/DDBJ databases">
        <authorList>
            <consortium name="ENA_rothamsted_submissions"/>
            <consortium name="culmorum"/>
            <person name="King R."/>
        </authorList>
    </citation>
    <scope>NUCLEOTIDE SEQUENCE</scope>
</reference>
<gene>
    <name evidence="2" type="ORF">PHAECO_LOCUS5749</name>
</gene>
<proteinExistence type="predicted"/>
<reference evidence="2" key="1">
    <citation type="submission" date="2022-01" db="EMBL/GenBank/DDBJ databases">
        <authorList>
            <person name="King R."/>
        </authorList>
    </citation>
    <scope>NUCLEOTIDE SEQUENCE</scope>
</reference>
<dbReference type="Proteomes" id="UP001153737">
    <property type="component" value="Chromosome 17"/>
</dbReference>
<dbReference type="EMBL" id="OU896723">
    <property type="protein sequence ID" value="CAG9818446.1"/>
    <property type="molecule type" value="Genomic_DNA"/>
</dbReference>
<organism evidence="2 3">
    <name type="scientific">Phaedon cochleariae</name>
    <name type="common">Mustard beetle</name>
    <dbReference type="NCBI Taxonomy" id="80249"/>
    <lineage>
        <taxon>Eukaryota</taxon>
        <taxon>Metazoa</taxon>
        <taxon>Ecdysozoa</taxon>
        <taxon>Arthropoda</taxon>
        <taxon>Hexapoda</taxon>
        <taxon>Insecta</taxon>
        <taxon>Pterygota</taxon>
        <taxon>Neoptera</taxon>
        <taxon>Endopterygota</taxon>
        <taxon>Coleoptera</taxon>
        <taxon>Polyphaga</taxon>
        <taxon>Cucujiformia</taxon>
        <taxon>Chrysomeloidea</taxon>
        <taxon>Chrysomelidae</taxon>
        <taxon>Chrysomelinae</taxon>
        <taxon>Chrysomelini</taxon>
        <taxon>Phaedon</taxon>
    </lineage>
</organism>
<dbReference type="AlphaFoldDB" id="A0A9N9SIL2"/>
<keyword evidence="3" id="KW-1185">Reference proteome</keyword>
<name>A0A9N9SIL2_PHACE</name>
<accession>A0A9N9SIL2</accession>
<dbReference type="OrthoDB" id="6517071at2759"/>
<evidence type="ECO:0000313" key="2">
    <source>
        <dbReference type="EMBL" id="CAG9818446.1"/>
    </source>
</evidence>
<evidence type="ECO:0000256" key="1">
    <source>
        <dbReference type="SAM" id="MobiDB-lite"/>
    </source>
</evidence>